<proteinExistence type="predicted"/>
<organism evidence="3 4">
    <name type="scientific">Paenibacillus gyeongsangnamensis</name>
    <dbReference type="NCBI Taxonomy" id="3388067"/>
    <lineage>
        <taxon>Bacteria</taxon>
        <taxon>Bacillati</taxon>
        <taxon>Bacillota</taxon>
        <taxon>Bacilli</taxon>
        <taxon>Bacillales</taxon>
        <taxon>Paenibacillaceae</taxon>
        <taxon>Paenibacillus</taxon>
    </lineage>
</organism>
<feature type="domain" description="Gfo/Idh/MocA-like oxidoreductase N-terminal" evidence="1">
    <location>
        <begin position="4"/>
        <end position="121"/>
    </location>
</feature>
<dbReference type="Gene3D" id="3.40.50.720">
    <property type="entry name" value="NAD(P)-binding Rossmann-like Domain"/>
    <property type="match status" value="1"/>
</dbReference>
<dbReference type="InterPro" id="IPR055170">
    <property type="entry name" value="GFO_IDH_MocA-like_dom"/>
</dbReference>
<dbReference type="InterPro" id="IPR036291">
    <property type="entry name" value="NAD(P)-bd_dom_sf"/>
</dbReference>
<dbReference type="InterPro" id="IPR000683">
    <property type="entry name" value="Gfo/Idh/MocA-like_OxRdtase_N"/>
</dbReference>
<evidence type="ECO:0000259" key="1">
    <source>
        <dbReference type="Pfam" id="PF01408"/>
    </source>
</evidence>
<evidence type="ECO:0000259" key="2">
    <source>
        <dbReference type="Pfam" id="PF22725"/>
    </source>
</evidence>
<feature type="domain" description="GFO/IDH/MocA-like oxidoreductase" evidence="2">
    <location>
        <begin position="132"/>
        <end position="250"/>
    </location>
</feature>
<dbReference type="SUPFAM" id="SSF55347">
    <property type="entry name" value="Glyceraldehyde-3-phosphate dehydrogenase-like, C-terminal domain"/>
    <property type="match status" value="1"/>
</dbReference>
<evidence type="ECO:0000313" key="3">
    <source>
        <dbReference type="EMBL" id="MCZ8510869.1"/>
    </source>
</evidence>
<sequence length="358" mass="40193">MKKLKVGIIGQGRSGRDIHAFSLNKLTDRYTIAAISDPLEERRQRAKKELGCDTYGDYKELFGRNDLDLIVNATPSHLHVPISLECLDNGFNVLCEKPLARRTADVDKLIDASKKSGKTLAIFQQSRYSPVFQQIRNIIASGKIGRVVQVSISFNGFARRWDWQTLQEKNGGNLMNTGPHPVDQALQLFGTDIMPKVTCLMDRANSFGDAEDYVKLILSGVGRPTIDLEISSCCVYPGETYNVQGTLGGIKGSSDHLHWKYYNPEEAPAQHLVTEPLTKADGTPAYCGEELKWYEESWDLEKNTDLFNTMAGQFYTMLYNALANGEPLKITPQEVRQQIAVMEECFNQNPEFGKNHSF</sequence>
<dbReference type="SUPFAM" id="SSF51735">
    <property type="entry name" value="NAD(P)-binding Rossmann-fold domains"/>
    <property type="match status" value="1"/>
</dbReference>
<dbReference type="PANTHER" id="PTHR43708:SF8">
    <property type="entry name" value="OXIDOREDUCTASE"/>
    <property type="match status" value="1"/>
</dbReference>
<dbReference type="RefSeq" id="WP_269879245.1">
    <property type="nucleotide sequence ID" value="NZ_JAQAGZ010000001.1"/>
</dbReference>
<dbReference type="InterPro" id="IPR051317">
    <property type="entry name" value="Gfo/Idh/MocA_oxidoreduct"/>
</dbReference>
<protein>
    <submittedName>
        <fullName evidence="3">Gfo/Idh/MocA family oxidoreductase</fullName>
    </submittedName>
</protein>
<reference evidence="3 4" key="1">
    <citation type="submission" date="2022-12" db="EMBL/GenBank/DDBJ databases">
        <title>Draft genome sequence of Paenibacillus sp. dW9.</title>
        <authorList>
            <person name="Choi E.-W."/>
            <person name="Kim D.-U."/>
        </authorList>
    </citation>
    <scope>NUCLEOTIDE SEQUENCE [LARGE SCALE GENOMIC DNA]</scope>
    <source>
        <strain evidence="4">dW9</strain>
    </source>
</reference>
<dbReference type="Pfam" id="PF22725">
    <property type="entry name" value="GFO_IDH_MocA_C3"/>
    <property type="match status" value="1"/>
</dbReference>
<comment type="caution">
    <text evidence="3">The sequence shown here is derived from an EMBL/GenBank/DDBJ whole genome shotgun (WGS) entry which is preliminary data.</text>
</comment>
<keyword evidence="4" id="KW-1185">Reference proteome</keyword>
<dbReference type="EMBL" id="JAQAGZ010000001">
    <property type="protein sequence ID" value="MCZ8510869.1"/>
    <property type="molecule type" value="Genomic_DNA"/>
</dbReference>
<gene>
    <name evidence="3" type="ORF">O9H85_00120</name>
</gene>
<name>A0ABT4Q212_9BACL</name>
<dbReference type="Proteomes" id="UP001527882">
    <property type="component" value="Unassembled WGS sequence"/>
</dbReference>
<evidence type="ECO:0000313" key="4">
    <source>
        <dbReference type="Proteomes" id="UP001527882"/>
    </source>
</evidence>
<accession>A0ABT4Q212</accession>
<dbReference type="PANTHER" id="PTHR43708">
    <property type="entry name" value="CONSERVED EXPRESSED OXIDOREDUCTASE (EUROFUNG)"/>
    <property type="match status" value="1"/>
</dbReference>
<dbReference type="Gene3D" id="3.30.360.10">
    <property type="entry name" value="Dihydrodipicolinate Reductase, domain 2"/>
    <property type="match status" value="1"/>
</dbReference>
<dbReference type="Pfam" id="PF01408">
    <property type="entry name" value="GFO_IDH_MocA"/>
    <property type="match status" value="1"/>
</dbReference>